<name>A0A9P0HS01_NEZVI</name>
<evidence type="ECO:0000313" key="2">
    <source>
        <dbReference type="EMBL" id="CAH1406341.1"/>
    </source>
</evidence>
<evidence type="ECO:0000256" key="1">
    <source>
        <dbReference type="SAM" id="Phobius"/>
    </source>
</evidence>
<organism evidence="2 3">
    <name type="scientific">Nezara viridula</name>
    <name type="common">Southern green stink bug</name>
    <name type="synonym">Cimex viridulus</name>
    <dbReference type="NCBI Taxonomy" id="85310"/>
    <lineage>
        <taxon>Eukaryota</taxon>
        <taxon>Metazoa</taxon>
        <taxon>Ecdysozoa</taxon>
        <taxon>Arthropoda</taxon>
        <taxon>Hexapoda</taxon>
        <taxon>Insecta</taxon>
        <taxon>Pterygota</taxon>
        <taxon>Neoptera</taxon>
        <taxon>Paraneoptera</taxon>
        <taxon>Hemiptera</taxon>
        <taxon>Heteroptera</taxon>
        <taxon>Panheteroptera</taxon>
        <taxon>Pentatomomorpha</taxon>
        <taxon>Pentatomoidea</taxon>
        <taxon>Pentatomidae</taxon>
        <taxon>Pentatominae</taxon>
        <taxon>Nezara</taxon>
    </lineage>
</organism>
<gene>
    <name evidence="2" type="ORF">NEZAVI_LOCUS14305</name>
</gene>
<keyword evidence="1" id="KW-0472">Membrane</keyword>
<proteinExistence type="predicted"/>
<keyword evidence="3" id="KW-1185">Reference proteome</keyword>
<keyword evidence="1" id="KW-1133">Transmembrane helix</keyword>
<reference evidence="2" key="1">
    <citation type="submission" date="2022-01" db="EMBL/GenBank/DDBJ databases">
        <authorList>
            <person name="King R."/>
        </authorList>
    </citation>
    <scope>NUCLEOTIDE SEQUENCE</scope>
</reference>
<sequence>MVQITAIVVVMATLFTGGILSRLLSSTMREPSIPKHSLWLQLKGEKKHHNSSKFSNI</sequence>
<feature type="transmembrane region" description="Helical" evidence="1">
    <location>
        <begin position="6"/>
        <end position="25"/>
    </location>
</feature>
<dbReference type="AlphaFoldDB" id="A0A9P0HS01"/>
<evidence type="ECO:0000313" key="3">
    <source>
        <dbReference type="Proteomes" id="UP001152798"/>
    </source>
</evidence>
<keyword evidence="1" id="KW-0812">Transmembrane</keyword>
<accession>A0A9P0HS01</accession>
<dbReference type="EMBL" id="OV725082">
    <property type="protein sequence ID" value="CAH1406341.1"/>
    <property type="molecule type" value="Genomic_DNA"/>
</dbReference>
<protein>
    <submittedName>
        <fullName evidence="2">Uncharacterized protein</fullName>
    </submittedName>
</protein>
<dbReference type="Proteomes" id="UP001152798">
    <property type="component" value="Chromosome 6"/>
</dbReference>